<dbReference type="HOGENOM" id="CLU_031183_0_0_11"/>
<dbReference type="eggNOG" id="COG1106">
    <property type="taxonomic scope" value="Bacteria"/>
</dbReference>
<reference evidence="3 4" key="2">
    <citation type="journal article" date="2010" name="Stand. Genomic Sci.">
        <title>Complete genome sequence of Gordonia bronchialis type strain (3410).</title>
        <authorList>
            <person name="Ivanova N."/>
            <person name="Sikorski J."/>
            <person name="Jando M."/>
            <person name="Lapidus A."/>
            <person name="Nolan M."/>
            <person name="Lucas S."/>
            <person name="Del Rio T.G."/>
            <person name="Tice H."/>
            <person name="Copeland A."/>
            <person name="Cheng J.F."/>
            <person name="Chen F."/>
            <person name="Bruce D."/>
            <person name="Goodwin L."/>
            <person name="Pitluck S."/>
            <person name="Mavromatis K."/>
            <person name="Ovchinnikova G."/>
            <person name="Pati A."/>
            <person name="Chen A."/>
            <person name="Palaniappan K."/>
            <person name="Land M."/>
            <person name="Hauser L."/>
            <person name="Chang Y.J."/>
            <person name="Jeffries C.D."/>
            <person name="Chain P."/>
            <person name="Saunders E."/>
            <person name="Han C."/>
            <person name="Detter J.C."/>
            <person name="Brettin T."/>
            <person name="Rohde M."/>
            <person name="Goker M."/>
            <person name="Bristow J."/>
            <person name="Eisen J.A."/>
            <person name="Markowitz V."/>
            <person name="Hugenholtz P."/>
            <person name="Klenk H.P."/>
            <person name="Kyrpides N.C."/>
        </authorList>
    </citation>
    <scope>NUCLEOTIDE SEQUENCE [LARGE SCALE GENOMIC DNA]</scope>
    <source>
        <strain evidence="4">ATCC 25592 / DSM 43247 / BCRC 13721 / JCM 3198 / KCTC 3076 / NBRC 16047 / NCTC 10667</strain>
    </source>
</reference>
<keyword evidence="4" id="KW-1185">Reference proteome</keyword>
<dbReference type="InterPro" id="IPR027417">
    <property type="entry name" value="P-loop_NTPase"/>
</dbReference>
<dbReference type="Gene3D" id="3.40.50.300">
    <property type="entry name" value="P-loop containing nucleotide triphosphate hydrolases"/>
    <property type="match status" value="1"/>
</dbReference>
<dbReference type="GO" id="GO:0005524">
    <property type="term" value="F:ATP binding"/>
    <property type="evidence" value="ECO:0007669"/>
    <property type="project" value="InterPro"/>
</dbReference>
<dbReference type="CDD" id="cd00267">
    <property type="entry name" value="ABC_ATPase"/>
    <property type="match status" value="1"/>
</dbReference>
<dbReference type="SUPFAM" id="SSF52540">
    <property type="entry name" value="P-loop containing nucleoside triphosphate hydrolases"/>
    <property type="match status" value="1"/>
</dbReference>
<feature type="region of interest" description="Disordered" evidence="1">
    <location>
        <begin position="126"/>
        <end position="145"/>
    </location>
</feature>
<dbReference type="PANTHER" id="PTHR43581">
    <property type="entry name" value="ATP/GTP PHOSPHATASE"/>
    <property type="match status" value="1"/>
</dbReference>
<protein>
    <submittedName>
        <fullName evidence="3">ATPase</fullName>
    </submittedName>
</protein>
<evidence type="ECO:0000259" key="2">
    <source>
        <dbReference type="Pfam" id="PF13304"/>
    </source>
</evidence>
<reference evidence="4" key="1">
    <citation type="submission" date="2009-10" db="EMBL/GenBank/DDBJ databases">
        <title>The complete chromosome of Gordonia bronchialis DSM 43247.</title>
        <authorList>
            <consortium name="US DOE Joint Genome Institute (JGI-PGF)"/>
            <person name="Lucas S."/>
            <person name="Copeland A."/>
            <person name="Lapidus A."/>
            <person name="Glavina del Rio T."/>
            <person name="Dalin E."/>
            <person name="Tice H."/>
            <person name="Bruce D."/>
            <person name="Goodwin L."/>
            <person name="Pitluck S."/>
            <person name="Kyrpides N."/>
            <person name="Mavromatis K."/>
            <person name="Ivanova N."/>
            <person name="Ovchinnikova G."/>
            <person name="Saunders E."/>
            <person name="Brettin T."/>
            <person name="Detter J.C."/>
            <person name="Han C."/>
            <person name="Larimer F."/>
            <person name="Land M."/>
            <person name="Hauser L."/>
            <person name="Markowitz V."/>
            <person name="Cheng J.-F."/>
            <person name="Hugenholtz P."/>
            <person name="Woyke T."/>
            <person name="Wu D."/>
            <person name="Jando M."/>
            <person name="Schneider S."/>
            <person name="Goeker M."/>
            <person name="Klenk H.-P."/>
            <person name="Eisen J.A."/>
        </authorList>
    </citation>
    <scope>NUCLEOTIDE SEQUENCE [LARGE SCALE GENOMIC DNA]</scope>
    <source>
        <strain evidence="4">ATCC 25592 / DSM 43247 / BCRC 13721 / JCM 3198 / KCTC 3076 / NBRC 16047 / NCTC 10667</strain>
    </source>
</reference>
<dbReference type="InterPro" id="IPR051396">
    <property type="entry name" value="Bact_Antivir_Def_Nuclease"/>
</dbReference>
<accession>D0L6H7</accession>
<gene>
    <name evidence="3" type="ordered locus">Gbro_1454</name>
</gene>
<dbReference type="EMBL" id="CP001802">
    <property type="protein sequence ID" value="ACY20734.1"/>
    <property type="molecule type" value="Genomic_DNA"/>
</dbReference>
<organism evidence="3 4">
    <name type="scientific">Gordonia bronchialis (strain ATCC 25592 / DSM 43247 / BCRC 13721 / JCM 3198 / KCTC 3076 / NBRC 16047 / NCTC 10667)</name>
    <name type="common">Rhodococcus bronchialis</name>
    <dbReference type="NCBI Taxonomy" id="526226"/>
    <lineage>
        <taxon>Bacteria</taxon>
        <taxon>Bacillati</taxon>
        <taxon>Actinomycetota</taxon>
        <taxon>Actinomycetes</taxon>
        <taxon>Mycobacteriales</taxon>
        <taxon>Gordoniaceae</taxon>
        <taxon>Gordonia</taxon>
    </lineage>
</organism>
<dbReference type="GO" id="GO:0016887">
    <property type="term" value="F:ATP hydrolysis activity"/>
    <property type="evidence" value="ECO:0007669"/>
    <property type="project" value="InterPro"/>
</dbReference>
<dbReference type="KEGG" id="gbr:Gbro_1454"/>
<dbReference type="STRING" id="526226.Gbro_1454"/>
<evidence type="ECO:0000313" key="3">
    <source>
        <dbReference type="EMBL" id="ACY20734.1"/>
    </source>
</evidence>
<dbReference type="RefSeq" id="WP_012833302.1">
    <property type="nucleotide sequence ID" value="NC_013441.1"/>
</dbReference>
<sequence>MSDPDQRALSQMWSKGLFEPTIHYIRFPRFKNLATDLRIEFSHPITAIVGPNGCNKTAILRALQGAPRGNDLGNYWFGTAIDEISSEDRHRFIYGRKSESNVPEVEVIKTRIGRLRSARSKNEIDPDLFEPSRPLLTPPDNMERYPYPDNPPADGSKTRWNTIHKNVEYIDFRSQISAFDWAFFQSEDLHNDTKPPLHALRERKRKIRRRSMRLASAIKRELDSDEYYQHNRIISPVTELSGDTKKWAEVILGRSYSSIRVIEHRYFRLSGGWTVLLKSNDISYSEAFAGSGEFAAVMLVMRMLSAPQSSLILLDEPEISLHPAAQNALVEFLMFAAKTRLHQIVYATHSPDMVRALPSNAIKVLTIRDDDSMVDIPTQSSSPRVAFESLGAAYDRLTVVVEDRVAQALVKKAIANTSSAPLVNVDYIPGGAQTLWSHYVPMWSHEGRTNLLLLLDGDQKCNDPRDPKEIAESELENELRAALNGTSPKLPYGSNEENAAELRKSSIETAIRWRRSFVNFLPCSTPEEFIWLATQGGPQSDYKEAWKTFAMESLGTEPTGGEIFTVQRVALNSIDDNDPTLVGIRVIVETFAQAVDA</sequence>
<evidence type="ECO:0000256" key="1">
    <source>
        <dbReference type="SAM" id="MobiDB-lite"/>
    </source>
</evidence>
<dbReference type="AlphaFoldDB" id="D0L6H7"/>
<evidence type="ECO:0000313" key="4">
    <source>
        <dbReference type="Proteomes" id="UP000001219"/>
    </source>
</evidence>
<feature type="domain" description="ATPase AAA-type core" evidence="2">
    <location>
        <begin position="45"/>
        <end position="351"/>
    </location>
</feature>
<dbReference type="PANTHER" id="PTHR43581:SF2">
    <property type="entry name" value="EXCINUCLEASE ATPASE SUBUNIT"/>
    <property type="match status" value="1"/>
</dbReference>
<name>D0L6H7_GORB4</name>
<dbReference type="Proteomes" id="UP000001219">
    <property type="component" value="Chromosome"/>
</dbReference>
<dbReference type="Pfam" id="PF13304">
    <property type="entry name" value="AAA_21"/>
    <property type="match status" value="1"/>
</dbReference>
<proteinExistence type="predicted"/>
<dbReference type="InterPro" id="IPR003959">
    <property type="entry name" value="ATPase_AAA_core"/>
</dbReference>